<evidence type="ECO:0000313" key="2">
    <source>
        <dbReference type="EMBL" id="KAK3778870.1"/>
    </source>
</evidence>
<evidence type="ECO:0000256" key="1">
    <source>
        <dbReference type="SAM" id="MobiDB-lite"/>
    </source>
</evidence>
<gene>
    <name evidence="2" type="ORF">RRG08_013134</name>
</gene>
<organism evidence="2 3">
    <name type="scientific">Elysia crispata</name>
    <name type="common">lettuce slug</name>
    <dbReference type="NCBI Taxonomy" id="231223"/>
    <lineage>
        <taxon>Eukaryota</taxon>
        <taxon>Metazoa</taxon>
        <taxon>Spiralia</taxon>
        <taxon>Lophotrochozoa</taxon>
        <taxon>Mollusca</taxon>
        <taxon>Gastropoda</taxon>
        <taxon>Heterobranchia</taxon>
        <taxon>Euthyneura</taxon>
        <taxon>Panpulmonata</taxon>
        <taxon>Sacoglossa</taxon>
        <taxon>Placobranchoidea</taxon>
        <taxon>Plakobranchidae</taxon>
        <taxon>Elysia</taxon>
    </lineage>
</organism>
<evidence type="ECO:0000313" key="3">
    <source>
        <dbReference type="Proteomes" id="UP001283361"/>
    </source>
</evidence>
<protein>
    <submittedName>
        <fullName evidence="2">Uncharacterized protein</fullName>
    </submittedName>
</protein>
<feature type="region of interest" description="Disordered" evidence="1">
    <location>
        <begin position="28"/>
        <end position="47"/>
    </location>
</feature>
<accession>A0AAE1A0M1</accession>
<reference evidence="2" key="1">
    <citation type="journal article" date="2023" name="G3 (Bethesda)">
        <title>A reference genome for the long-term kleptoplast-retaining sea slug Elysia crispata morphotype clarki.</title>
        <authorList>
            <person name="Eastman K.E."/>
            <person name="Pendleton A.L."/>
            <person name="Shaikh M.A."/>
            <person name="Suttiyut T."/>
            <person name="Ogas R."/>
            <person name="Tomko P."/>
            <person name="Gavelis G."/>
            <person name="Widhalm J.R."/>
            <person name="Wisecaver J.H."/>
        </authorList>
    </citation>
    <scope>NUCLEOTIDE SEQUENCE</scope>
    <source>
        <strain evidence="2">ECLA1</strain>
    </source>
</reference>
<dbReference type="AlphaFoldDB" id="A0AAE1A0M1"/>
<name>A0AAE1A0M1_9GAST</name>
<proteinExistence type="predicted"/>
<dbReference type="EMBL" id="JAWDGP010002895">
    <property type="protein sequence ID" value="KAK3778870.1"/>
    <property type="molecule type" value="Genomic_DNA"/>
</dbReference>
<dbReference type="Proteomes" id="UP001283361">
    <property type="component" value="Unassembled WGS sequence"/>
</dbReference>
<comment type="caution">
    <text evidence="2">The sequence shown here is derived from an EMBL/GenBank/DDBJ whole genome shotgun (WGS) entry which is preliminary data.</text>
</comment>
<sequence length="75" mass="8124">MPQIKVNRVYRSAAKVVAATCPSLYLRSNSRSNESGPVPAGVSGRTSQWNRRNYPGLPRALYSCRVSDGLVVNGS</sequence>
<keyword evidence="3" id="KW-1185">Reference proteome</keyword>